<accession>A0ABX2D0P3</accession>
<gene>
    <name evidence="1" type="ORF">E5S67_03144</name>
</gene>
<protein>
    <submittedName>
        <fullName evidence="1">Uncharacterized protein</fullName>
    </submittedName>
</protein>
<organism evidence="1 2">
    <name type="scientific">Microcoleus asticus IPMA8</name>
    <dbReference type="NCBI Taxonomy" id="2563858"/>
    <lineage>
        <taxon>Bacteria</taxon>
        <taxon>Bacillati</taxon>
        <taxon>Cyanobacteriota</taxon>
        <taxon>Cyanophyceae</taxon>
        <taxon>Oscillatoriophycideae</taxon>
        <taxon>Oscillatoriales</taxon>
        <taxon>Microcoleaceae</taxon>
        <taxon>Microcoleus</taxon>
        <taxon>Microcoleus asticus</taxon>
    </lineage>
</organism>
<evidence type="ECO:0000313" key="1">
    <source>
        <dbReference type="EMBL" id="NQE35413.1"/>
    </source>
</evidence>
<reference evidence="1 2" key="1">
    <citation type="journal article" date="2020" name="Sci. Rep.">
        <title>A novel cyanobacterial geosmin producer, revising GeoA distribution and dispersion patterns in Bacteria.</title>
        <authorList>
            <person name="Churro C."/>
            <person name="Semedo-Aguiar A.P."/>
            <person name="Silva A.D."/>
            <person name="Pereira-Leal J.B."/>
            <person name="Leite R.B."/>
        </authorList>
    </citation>
    <scope>NUCLEOTIDE SEQUENCE [LARGE SCALE GENOMIC DNA]</scope>
    <source>
        <strain evidence="1 2">IPMA8</strain>
    </source>
</reference>
<evidence type="ECO:0000313" key="2">
    <source>
        <dbReference type="Proteomes" id="UP000702425"/>
    </source>
</evidence>
<keyword evidence="2" id="KW-1185">Reference proteome</keyword>
<proteinExistence type="predicted"/>
<dbReference type="EMBL" id="SRRZ01000055">
    <property type="protein sequence ID" value="NQE35413.1"/>
    <property type="molecule type" value="Genomic_DNA"/>
</dbReference>
<name>A0ABX2D0P3_9CYAN</name>
<sequence length="59" mass="6771">MITVQLYAILDRDNKKMNNLQLPEKNMEKEIAQLESFIKSDIDAVRTKTSNSCQDGALR</sequence>
<comment type="caution">
    <text evidence="1">The sequence shown here is derived from an EMBL/GenBank/DDBJ whole genome shotgun (WGS) entry which is preliminary data.</text>
</comment>
<dbReference type="Proteomes" id="UP000702425">
    <property type="component" value="Unassembled WGS sequence"/>
</dbReference>